<dbReference type="EC" id="3.5.2.3" evidence="7"/>
<feature type="binding site" evidence="7">
    <location>
        <position position="305"/>
    </location>
    <ligand>
        <name>Zn(2+)</name>
        <dbReference type="ChEBI" id="CHEBI:29105"/>
        <label>1</label>
    </ligand>
</feature>
<dbReference type="Gene3D" id="2.30.40.10">
    <property type="entry name" value="Urease, subunit C, domain 1"/>
    <property type="match status" value="1"/>
</dbReference>
<feature type="binding site" evidence="7">
    <location>
        <position position="232"/>
    </location>
    <ligand>
        <name>Zn(2+)</name>
        <dbReference type="ChEBI" id="CHEBI:29105"/>
        <label>2</label>
    </ligand>
</feature>
<feature type="binding site" evidence="7">
    <location>
        <position position="94"/>
    </location>
    <ligand>
        <name>substrate</name>
    </ligand>
</feature>
<evidence type="ECO:0000313" key="10">
    <source>
        <dbReference type="EMBL" id="TMJ06542.1"/>
    </source>
</evidence>
<comment type="catalytic activity">
    <reaction evidence="7">
        <text>(S)-dihydroorotate + H2O = N-carbamoyl-L-aspartate + H(+)</text>
        <dbReference type="Rhea" id="RHEA:24296"/>
        <dbReference type="ChEBI" id="CHEBI:15377"/>
        <dbReference type="ChEBI" id="CHEBI:15378"/>
        <dbReference type="ChEBI" id="CHEBI:30864"/>
        <dbReference type="ChEBI" id="CHEBI:32814"/>
        <dbReference type="EC" id="3.5.2.3"/>
    </reaction>
</comment>
<feature type="domain" description="Amidohydrolase 3" evidence="8">
    <location>
        <begin position="342"/>
        <end position="420"/>
    </location>
</feature>
<evidence type="ECO:0000256" key="7">
    <source>
        <dbReference type="HAMAP-Rule" id="MF_00220"/>
    </source>
</evidence>
<feature type="binding site" evidence="7">
    <location>
        <position position="152"/>
    </location>
    <ligand>
        <name>Zn(2+)</name>
        <dbReference type="ChEBI" id="CHEBI:29105"/>
        <label>1</label>
    </ligand>
</feature>
<keyword evidence="5 7" id="KW-0862">Zinc</keyword>
<dbReference type="AlphaFoldDB" id="A0A537LF46"/>
<dbReference type="SUPFAM" id="SSF51338">
    <property type="entry name" value="Composite domain of metallo-dependent hydrolases"/>
    <property type="match status" value="1"/>
</dbReference>
<gene>
    <name evidence="7" type="primary">pyrC</name>
    <name evidence="10" type="ORF">E6H01_01355</name>
</gene>
<dbReference type="GO" id="GO:0006145">
    <property type="term" value="P:purine nucleobase catabolic process"/>
    <property type="evidence" value="ECO:0007669"/>
    <property type="project" value="TreeGrafter"/>
</dbReference>
<evidence type="ECO:0000259" key="9">
    <source>
        <dbReference type="Pfam" id="PF12890"/>
    </source>
</evidence>
<name>A0A537LF46_9BACT</name>
<feature type="binding site" evidence="7">
    <location>
        <position position="309"/>
    </location>
    <ligand>
        <name>substrate</name>
    </ligand>
</feature>
<dbReference type="Pfam" id="PF12890">
    <property type="entry name" value="DHOase"/>
    <property type="match status" value="1"/>
</dbReference>
<dbReference type="GO" id="GO:0005737">
    <property type="term" value="C:cytoplasm"/>
    <property type="evidence" value="ECO:0007669"/>
    <property type="project" value="TreeGrafter"/>
</dbReference>
<dbReference type="NCBIfam" id="TIGR00857">
    <property type="entry name" value="pyrC_multi"/>
    <property type="match status" value="1"/>
</dbReference>
<feature type="binding site" evidence="7">
    <location>
        <begin position="62"/>
        <end position="64"/>
    </location>
    <ligand>
        <name>substrate</name>
    </ligand>
</feature>
<dbReference type="PROSITE" id="PS00483">
    <property type="entry name" value="DIHYDROOROTASE_2"/>
    <property type="match status" value="1"/>
</dbReference>
<dbReference type="EMBL" id="VBAL01000012">
    <property type="protein sequence ID" value="TMJ06542.1"/>
    <property type="molecule type" value="Genomic_DNA"/>
</dbReference>
<keyword evidence="6 7" id="KW-0665">Pyrimidine biosynthesis</keyword>
<feature type="binding site" evidence="7">
    <location>
        <position position="60"/>
    </location>
    <ligand>
        <name>Zn(2+)</name>
        <dbReference type="ChEBI" id="CHEBI:29105"/>
        <label>1</label>
    </ligand>
</feature>
<dbReference type="UniPathway" id="UPA00070">
    <property type="reaction ID" value="UER00117"/>
</dbReference>
<evidence type="ECO:0000256" key="5">
    <source>
        <dbReference type="ARBA" id="ARBA00022833"/>
    </source>
</evidence>
<evidence type="ECO:0000256" key="1">
    <source>
        <dbReference type="ARBA" id="ARBA00002368"/>
    </source>
</evidence>
<dbReference type="InterPro" id="IPR032466">
    <property type="entry name" value="Metal_Hydrolase"/>
</dbReference>
<proteinExistence type="inferred from homology"/>
<dbReference type="InterPro" id="IPR011059">
    <property type="entry name" value="Metal-dep_hydrolase_composite"/>
</dbReference>
<reference evidence="10 11" key="1">
    <citation type="journal article" date="2019" name="Nat. Microbiol.">
        <title>Mediterranean grassland soil C-N compound turnover is dependent on rainfall and depth, and is mediated by genomically divergent microorganisms.</title>
        <authorList>
            <person name="Diamond S."/>
            <person name="Andeer P.F."/>
            <person name="Li Z."/>
            <person name="Crits-Christoph A."/>
            <person name="Burstein D."/>
            <person name="Anantharaman K."/>
            <person name="Lane K.R."/>
            <person name="Thomas B.C."/>
            <person name="Pan C."/>
            <person name="Northen T.R."/>
            <person name="Banfield J.F."/>
        </authorList>
    </citation>
    <scope>NUCLEOTIDE SEQUENCE [LARGE SCALE GENOMIC DNA]</scope>
    <source>
        <strain evidence="10">NP_4</strain>
    </source>
</reference>
<dbReference type="InterPro" id="IPR002195">
    <property type="entry name" value="Dihydroorotase_CS"/>
</dbReference>
<dbReference type="Pfam" id="PF07969">
    <property type="entry name" value="Amidohydro_3"/>
    <property type="match status" value="1"/>
</dbReference>
<evidence type="ECO:0000256" key="4">
    <source>
        <dbReference type="ARBA" id="ARBA00022801"/>
    </source>
</evidence>
<dbReference type="PANTHER" id="PTHR43668">
    <property type="entry name" value="ALLANTOINASE"/>
    <property type="match status" value="1"/>
</dbReference>
<dbReference type="InterPro" id="IPR050138">
    <property type="entry name" value="DHOase/Allantoinase_Hydrolase"/>
</dbReference>
<dbReference type="Proteomes" id="UP000319353">
    <property type="component" value="Unassembled WGS sequence"/>
</dbReference>
<protein>
    <recommendedName>
        <fullName evidence="7">Dihydroorotase</fullName>
        <shortName evidence="7">DHOase</shortName>
        <ecNumber evidence="7">3.5.2.3</ecNumber>
    </recommendedName>
</protein>
<evidence type="ECO:0000313" key="11">
    <source>
        <dbReference type="Proteomes" id="UP000319353"/>
    </source>
</evidence>
<evidence type="ECO:0000256" key="2">
    <source>
        <dbReference type="ARBA" id="ARBA00010286"/>
    </source>
</evidence>
<dbReference type="InterPro" id="IPR024403">
    <property type="entry name" value="DHOase_cat"/>
</dbReference>
<dbReference type="InterPro" id="IPR004722">
    <property type="entry name" value="DHOase"/>
</dbReference>
<dbReference type="Gene3D" id="3.20.20.140">
    <property type="entry name" value="Metal-dependent hydrolases"/>
    <property type="match status" value="1"/>
</dbReference>
<dbReference type="SUPFAM" id="SSF51556">
    <property type="entry name" value="Metallo-dependent hydrolases"/>
    <property type="match status" value="1"/>
</dbReference>
<dbReference type="GO" id="GO:0008270">
    <property type="term" value="F:zinc ion binding"/>
    <property type="evidence" value="ECO:0007669"/>
    <property type="project" value="UniProtKB-UniRule"/>
</dbReference>
<accession>A0A537LF46</accession>
<feature type="binding site" evidence="7">
    <location>
        <position position="179"/>
    </location>
    <ligand>
        <name>Zn(2+)</name>
        <dbReference type="ChEBI" id="CHEBI:29105"/>
        <label>2</label>
    </ligand>
</feature>
<feature type="binding site" evidence="7">
    <location>
        <position position="152"/>
    </location>
    <ligand>
        <name>Zn(2+)</name>
        <dbReference type="ChEBI" id="CHEBI:29105"/>
        <label>2</label>
    </ligand>
</feature>
<keyword evidence="3 7" id="KW-0479">Metal-binding</keyword>
<organism evidence="10 11">
    <name type="scientific">Candidatus Segetimicrobium genomatis</name>
    <dbReference type="NCBI Taxonomy" id="2569760"/>
    <lineage>
        <taxon>Bacteria</taxon>
        <taxon>Bacillati</taxon>
        <taxon>Candidatus Sysuimicrobiota</taxon>
        <taxon>Candidatus Sysuimicrobiia</taxon>
        <taxon>Candidatus Sysuimicrobiales</taxon>
        <taxon>Candidatus Segetimicrobiaceae</taxon>
        <taxon>Candidatus Segetimicrobium</taxon>
    </lineage>
</organism>
<dbReference type="HAMAP" id="MF_00220_B">
    <property type="entry name" value="PyrC_classI_B"/>
    <property type="match status" value="1"/>
</dbReference>
<comment type="pathway">
    <text evidence="7">Pyrimidine metabolism; UMP biosynthesis via de novo pathway; (S)-dihydroorotate from bicarbonate: step 3/3.</text>
</comment>
<feature type="binding site" evidence="7">
    <location>
        <position position="278"/>
    </location>
    <ligand>
        <name>substrate</name>
    </ligand>
</feature>
<feature type="domain" description="Dihydroorotase catalytic" evidence="9">
    <location>
        <begin position="51"/>
        <end position="236"/>
    </location>
</feature>
<dbReference type="PROSITE" id="PS00482">
    <property type="entry name" value="DIHYDROOROTASE_1"/>
    <property type="match status" value="1"/>
</dbReference>
<dbReference type="GO" id="GO:0004151">
    <property type="term" value="F:dihydroorotase activity"/>
    <property type="evidence" value="ECO:0007669"/>
    <property type="project" value="UniProtKB-UniRule"/>
</dbReference>
<evidence type="ECO:0000256" key="6">
    <source>
        <dbReference type="ARBA" id="ARBA00022975"/>
    </source>
</evidence>
<comment type="function">
    <text evidence="1 7">Catalyzes the reversible cyclization of carbamoyl aspartate to dihydroorotate.</text>
</comment>
<keyword evidence="4 7" id="KW-0378">Hydrolase</keyword>
<evidence type="ECO:0000259" key="8">
    <source>
        <dbReference type="Pfam" id="PF07969"/>
    </source>
</evidence>
<feature type="binding site" evidence="7">
    <location>
        <begin position="323"/>
        <end position="324"/>
    </location>
    <ligand>
        <name>substrate</name>
    </ligand>
</feature>
<comment type="cofactor">
    <cofactor evidence="7">
        <name>Zn(2+)</name>
        <dbReference type="ChEBI" id="CHEBI:29105"/>
    </cofactor>
    <text evidence="7">Binds 2 Zn(2+) ions per subunit.</text>
</comment>
<dbReference type="CDD" id="cd01317">
    <property type="entry name" value="DHOase_IIa"/>
    <property type="match status" value="1"/>
</dbReference>
<comment type="similarity">
    <text evidence="2 7">Belongs to the metallo-dependent hydrolases superfamily. DHOase family. Class I DHOase subfamily.</text>
</comment>
<dbReference type="InterPro" id="IPR013108">
    <property type="entry name" value="Amidohydro_3"/>
</dbReference>
<feature type="active site" evidence="7">
    <location>
        <position position="305"/>
    </location>
</feature>
<dbReference type="PANTHER" id="PTHR43668:SF2">
    <property type="entry name" value="ALLANTOINASE"/>
    <property type="match status" value="1"/>
</dbReference>
<comment type="caution">
    <text evidence="10">The sequence shown here is derived from an EMBL/GenBank/DDBJ whole genome shotgun (WGS) entry which is preliminary data.</text>
</comment>
<dbReference type="GO" id="GO:0044205">
    <property type="term" value="P:'de novo' UMP biosynthetic process"/>
    <property type="evidence" value="ECO:0007669"/>
    <property type="project" value="UniProtKB-UniRule"/>
</dbReference>
<evidence type="ECO:0000256" key="3">
    <source>
        <dbReference type="ARBA" id="ARBA00022723"/>
    </source>
</evidence>
<dbReference type="GO" id="GO:0004038">
    <property type="term" value="F:allantoinase activity"/>
    <property type="evidence" value="ECO:0007669"/>
    <property type="project" value="TreeGrafter"/>
</dbReference>
<feature type="binding site" evidence="7">
    <location>
        <position position="62"/>
    </location>
    <ligand>
        <name>Zn(2+)</name>
        <dbReference type="ChEBI" id="CHEBI:29105"/>
        <label>1</label>
    </ligand>
</feature>
<sequence length="431" mass="45130">MGLLIRGGRVIDPPSGLDRRADVLVTDGHIAAVEAGIASGEHQVIDARGLVVAPGLVDMHVHLRDPGQTHKEDIASGTAAAVRGGFTAVACMPNTTPPLDHPTVVEYVLSRAAKAGACRVWPIATITKGRMGEELSLIPTLAGSGAVALSDDGDAVKNAGLLRRAMGYARQAGLPVIEHCEDAALSNAGVMHEGMWSTVLGLRGIPSVSEEVIVARDILLAEETGARLHVAHVSTAGSVALIRQAKRRGVGVTAEVTPHHLLLTDEAVGDYNTDAKMNPPLRGQADRAALVEGFLDGTIDAIATDHAPHAPEEKRVEFDCAPFGVVGLETALGVVLTRLVRPGTLPLMEALRRLSATPAAILGRAGGRLELGAPADLVLIDLERRWTVDPATFASKSRNTPFAGWELQGKAVMTIVGGEIKYSDLPVEVDA</sequence>